<dbReference type="EMBL" id="CAXLJL010000090">
    <property type="protein sequence ID" value="CAL5131340.1"/>
    <property type="molecule type" value="Genomic_DNA"/>
</dbReference>
<sequence>MVCTATSYEDRQLLKRLVRVGKKKIARLDRKSPGKLLDRHLLCRALHTWRAMRSMSQPQSSWCTVDPPSPSSFCWDDDSNFDSVSSLNDTPLTSDVPPDHGELGVTDILPPLSPAVINLERRYPRESSEHNTS</sequence>
<gene>
    <name evidence="2" type="ORF">CDAUBV1_LOCUS3762</name>
</gene>
<comment type="caution">
    <text evidence="2">The sequence shown here is derived from an EMBL/GenBank/DDBJ whole genome shotgun (WGS) entry which is preliminary data.</text>
</comment>
<accession>A0AAV2T4K8</accession>
<organism evidence="2 3">
    <name type="scientific">Calicophoron daubneyi</name>
    <name type="common">Rumen fluke</name>
    <name type="synonym">Paramphistomum daubneyi</name>
    <dbReference type="NCBI Taxonomy" id="300641"/>
    <lineage>
        <taxon>Eukaryota</taxon>
        <taxon>Metazoa</taxon>
        <taxon>Spiralia</taxon>
        <taxon>Lophotrochozoa</taxon>
        <taxon>Platyhelminthes</taxon>
        <taxon>Trematoda</taxon>
        <taxon>Digenea</taxon>
        <taxon>Plagiorchiida</taxon>
        <taxon>Pronocephalata</taxon>
        <taxon>Paramphistomoidea</taxon>
        <taxon>Paramphistomidae</taxon>
        <taxon>Calicophoron</taxon>
    </lineage>
</organism>
<protein>
    <submittedName>
        <fullName evidence="2">Uncharacterized protein</fullName>
    </submittedName>
</protein>
<evidence type="ECO:0000313" key="2">
    <source>
        <dbReference type="EMBL" id="CAL5131340.1"/>
    </source>
</evidence>
<evidence type="ECO:0000256" key="1">
    <source>
        <dbReference type="SAM" id="MobiDB-lite"/>
    </source>
</evidence>
<dbReference type="Proteomes" id="UP001497525">
    <property type="component" value="Unassembled WGS sequence"/>
</dbReference>
<feature type="region of interest" description="Disordered" evidence="1">
    <location>
        <begin position="85"/>
        <end position="108"/>
    </location>
</feature>
<reference evidence="2" key="1">
    <citation type="submission" date="2024-06" db="EMBL/GenBank/DDBJ databases">
        <authorList>
            <person name="Liu X."/>
            <person name="Lenzi L."/>
            <person name="Haldenby T S."/>
            <person name="Uol C."/>
        </authorList>
    </citation>
    <scope>NUCLEOTIDE SEQUENCE</scope>
</reference>
<name>A0AAV2T4K8_CALDB</name>
<dbReference type="AlphaFoldDB" id="A0AAV2T4K8"/>
<evidence type="ECO:0000313" key="3">
    <source>
        <dbReference type="Proteomes" id="UP001497525"/>
    </source>
</evidence>
<proteinExistence type="predicted"/>